<proteinExistence type="predicted"/>
<name>A0AAN5C1U8_9BILA</name>
<organism evidence="1 2">
    <name type="scientific">Pristionchus mayeri</name>
    <dbReference type="NCBI Taxonomy" id="1317129"/>
    <lineage>
        <taxon>Eukaryota</taxon>
        <taxon>Metazoa</taxon>
        <taxon>Ecdysozoa</taxon>
        <taxon>Nematoda</taxon>
        <taxon>Chromadorea</taxon>
        <taxon>Rhabditida</taxon>
        <taxon>Rhabditina</taxon>
        <taxon>Diplogasteromorpha</taxon>
        <taxon>Diplogasteroidea</taxon>
        <taxon>Neodiplogasteridae</taxon>
        <taxon>Pristionchus</taxon>
    </lineage>
</organism>
<reference evidence="2" key="1">
    <citation type="submission" date="2022-10" db="EMBL/GenBank/DDBJ databases">
        <title>Genome assembly of Pristionchus species.</title>
        <authorList>
            <person name="Yoshida K."/>
            <person name="Sommer R.J."/>
        </authorList>
    </citation>
    <scope>NUCLEOTIDE SEQUENCE [LARGE SCALE GENOMIC DNA]</scope>
    <source>
        <strain evidence="2">RS5460</strain>
    </source>
</reference>
<gene>
    <name evidence="1" type="ORF">PMAYCL1PPCAC_03948</name>
</gene>
<accession>A0AAN5C1U8</accession>
<dbReference type="EMBL" id="BTRK01000001">
    <property type="protein sequence ID" value="GMR33753.1"/>
    <property type="molecule type" value="Genomic_DNA"/>
</dbReference>
<feature type="non-terminal residue" evidence="1">
    <location>
        <position position="1"/>
    </location>
</feature>
<dbReference type="Gene3D" id="3.10.110.10">
    <property type="entry name" value="Ubiquitin Conjugating Enzyme"/>
    <property type="match status" value="1"/>
</dbReference>
<comment type="caution">
    <text evidence="1">The sequence shown here is derived from an EMBL/GenBank/DDBJ whole genome shotgun (WGS) entry which is preliminary data.</text>
</comment>
<dbReference type="Proteomes" id="UP001328107">
    <property type="component" value="Unassembled WGS sequence"/>
</dbReference>
<dbReference type="AlphaFoldDB" id="A0AAN5C1U8"/>
<evidence type="ECO:0000313" key="2">
    <source>
        <dbReference type="Proteomes" id="UP001328107"/>
    </source>
</evidence>
<evidence type="ECO:0000313" key="1">
    <source>
        <dbReference type="EMBL" id="GMR33753.1"/>
    </source>
</evidence>
<evidence type="ECO:0008006" key="3">
    <source>
        <dbReference type="Google" id="ProtNLM"/>
    </source>
</evidence>
<protein>
    <recommendedName>
        <fullName evidence="3">RWD domain-containing protein</fullName>
    </recommendedName>
</protein>
<dbReference type="SUPFAM" id="SSF54495">
    <property type="entry name" value="UBC-like"/>
    <property type="match status" value="1"/>
</dbReference>
<sequence length="114" mass="12880">EEQNKEYALISSKYDVNVPPPTKYSVQLDISNIAVVLSVNLPPLYPLSQHPDVSIAVDNSAEIDVIRLNEHIGTWLRKAEQGYPMIAKILNFEIFFHSILPTHVTEQHSTDGIR</sequence>
<dbReference type="InterPro" id="IPR016135">
    <property type="entry name" value="UBQ-conjugating_enzyme/RWD"/>
</dbReference>
<keyword evidence="2" id="KW-1185">Reference proteome</keyword>